<dbReference type="PANTHER" id="PTHR11783">
    <property type="entry name" value="SULFOTRANSFERASE SULT"/>
    <property type="match status" value="1"/>
</dbReference>
<comment type="similarity">
    <text evidence="1">Belongs to the sulfotransferase 1 family.</text>
</comment>
<feature type="domain" description="Sulfotransferase" evidence="3">
    <location>
        <begin position="49"/>
        <end position="213"/>
    </location>
</feature>
<dbReference type="AlphaFoldDB" id="A0A482V9L2"/>
<proteinExistence type="inferred from homology"/>
<dbReference type="InterPro" id="IPR027417">
    <property type="entry name" value="P-loop_NTPase"/>
</dbReference>
<dbReference type="EMBL" id="QDEB01124485">
    <property type="protein sequence ID" value="RZB39880.1"/>
    <property type="molecule type" value="Genomic_DNA"/>
</dbReference>
<dbReference type="Pfam" id="PF00685">
    <property type="entry name" value="Sulfotransfer_1"/>
    <property type="match status" value="1"/>
</dbReference>
<dbReference type="Proteomes" id="UP000292052">
    <property type="component" value="Unassembled WGS sequence"/>
</dbReference>
<protein>
    <submittedName>
        <fullName evidence="4">Sulfotransfer 1 domain containing protein</fullName>
    </submittedName>
</protein>
<evidence type="ECO:0000259" key="3">
    <source>
        <dbReference type="Pfam" id="PF00685"/>
    </source>
</evidence>
<gene>
    <name evidence="4" type="ORF">BDFB_013261</name>
</gene>
<dbReference type="InterPro" id="IPR000863">
    <property type="entry name" value="Sulfotransferase_dom"/>
</dbReference>
<feature type="non-terminal residue" evidence="4">
    <location>
        <position position="223"/>
    </location>
</feature>
<comment type="caution">
    <text evidence="4">The sequence shown here is derived from an EMBL/GenBank/DDBJ whole genome shotgun (WGS) entry which is preliminary data.</text>
</comment>
<dbReference type="SUPFAM" id="SSF52540">
    <property type="entry name" value="P-loop containing nucleoside triphosphate hydrolases"/>
    <property type="match status" value="1"/>
</dbReference>
<dbReference type="GO" id="GO:0008146">
    <property type="term" value="F:sulfotransferase activity"/>
    <property type="evidence" value="ECO:0007669"/>
    <property type="project" value="InterPro"/>
</dbReference>
<evidence type="ECO:0000256" key="1">
    <source>
        <dbReference type="ARBA" id="ARBA00005771"/>
    </source>
</evidence>
<sequence>MSNAVEPFPYEIHDLDEEIIEKYPGTLRNYFRISKSDRTMYGFLVFRGQILYLVRNPKDVCVSTYLLMNTFTVLGPTVEFETFWEKFKQGLVFTTPYFEHVKEGWKLRNHENVLFLNYDEHTKDMRQTILEVADFLEKKLTDQDLNTLENHLKIENFRKNKAVNNDHLKVIGVMKNSDDGFIRKGKVGGWRDYFKGNLNVEADKWIEENLRNTDLEFIQPADN</sequence>
<reference evidence="4 5" key="1">
    <citation type="submission" date="2017-03" db="EMBL/GenBank/DDBJ databases">
        <title>Genome of the blue death feigning beetle - Asbolus verrucosus.</title>
        <authorList>
            <person name="Rider S.D."/>
        </authorList>
    </citation>
    <scope>NUCLEOTIDE SEQUENCE [LARGE SCALE GENOMIC DNA]</scope>
    <source>
        <strain evidence="4">Butters</strain>
        <tissue evidence="4">Head and leg muscle</tissue>
    </source>
</reference>
<keyword evidence="2" id="KW-0808">Transferase</keyword>
<evidence type="ECO:0000256" key="2">
    <source>
        <dbReference type="ARBA" id="ARBA00022679"/>
    </source>
</evidence>
<dbReference type="OrthoDB" id="205623at2759"/>
<accession>A0A482V9L2</accession>
<keyword evidence="5" id="KW-1185">Reference proteome</keyword>
<dbReference type="Gene3D" id="3.40.50.300">
    <property type="entry name" value="P-loop containing nucleotide triphosphate hydrolases"/>
    <property type="match status" value="1"/>
</dbReference>
<name>A0A482V9L2_ASBVE</name>
<organism evidence="4 5">
    <name type="scientific">Asbolus verrucosus</name>
    <name type="common">Desert ironclad beetle</name>
    <dbReference type="NCBI Taxonomy" id="1661398"/>
    <lineage>
        <taxon>Eukaryota</taxon>
        <taxon>Metazoa</taxon>
        <taxon>Ecdysozoa</taxon>
        <taxon>Arthropoda</taxon>
        <taxon>Hexapoda</taxon>
        <taxon>Insecta</taxon>
        <taxon>Pterygota</taxon>
        <taxon>Neoptera</taxon>
        <taxon>Endopterygota</taxon>
        <taxon>Coleoptera</taxon>
        <taxon>Polyphaga</taxon>
        <taxon>Cucujiformia</taxon>
        <taxon>Tenebrionidae</taxon>
        <taxon>Pimeliinae</taxon>
        <taxon>Asbolus</taxon>
    </lineage>
</organism>
<evidence type="ECO:0000313" key="5">
    <source>
        <dbReference type="Proteomes" id="UP000292052"/>
    </source>
</evidence>
<evidence type="ECO:0000313" key="4">
    <source>
        <dbReference type="EMBL" id="RZB39880.1"/>
    </source>
</evidence>